<keyword evidence="8" id="KW-0547">Nucleotide-binding</keyword>
<feature type="transmembrane region" description="Helical" evidence="8">
    <location>
        <begin position="113"/>
        <end position="133"/>
    </location>
</feature>
<dbReference type="InterPro" id="IPR018303">
    <property type="entry name" value="ATPase_P-typ_P_site"/>
</dbReference>
<feature type="transmembrane region" description="Helical" evidence="8">
    <location>
        <begin position="165"/>
        <end position="181"/>
    </location>
</feature>
<dbReference type="InterPro" id="IPR027256">
    <property type="entry name" value="P-typ_ATPase_IB"/>
</dbReference>
<dbReference type="SUPFAM" id="SSF55008">
    <property type="entry name" value="HMA, heavy metal-associated domain"/>
    <property type="match status" value="1"/>
</dbReference>
<dbReference type="InterPro" id="IPR044492">
    <property type="entry name" value="P_typ_ATPase_HD_dom"/>
</dbReference>
<evidence type="ECO:0000259" key="9">
    <source>
        <dbReference type="PROSITE" id="PS50846"/>
    </source>
</evidence>
<dbReference type="Pfam" id="PF00122">
    <property type="entry name" value="E1-E2_ATPase"/>
    <property type="match status" value="1"/>
</dbReference>
<comment type="subcellular location">
    <subcellularLocation>
        <location evidence="1">Membrane</location>
        <topology evidence="1">Multi-pass membrane protein</topology>
    </subcellularLocation>
</comment>
<dbReference type="InterPro" id="IPR059000">
    <property type="entry name" value="ATPase_P-type_domA"/>
</dbReference>
<evidence type="ECO:0000256" key="6">
    <source>
        <dbReference type="ARBA" id="ARBA00022989"/>
    </source>
</evidence>
<dbReference type="SFLD" id="SFLDS00003">
    <property type="entry name" value="Haloacid_Dehalogenase"/>
    <property type="match status" value="1"/>
</dbReference>
<reference evidence="10 11" key="1">
    <citation type="submission" date="2024-11" db="EMBL/GenBank/DDBJ databases">
        <title>Chromosome-level genome assembly of Eucalyptus globulus Labill. provides insights into its genome evolution.</title>
        <authorList>
            <person name="Li X."/>
        </authorList>
    </citation>
    <scope>NUCLEOTIDE SEQUENCE [LARGE SCALE GENOMIC DNA]</scope>
    <source>
        <strain evidence="10">CL2024</strain>
        <tissue evidence="10">Fresh tender leaves</tissue>
    </source>
</reference>
<dbReference type="Gene3D" id="3.40.1110.10">
    <property type="entry name" value="Calcium-transporting ATPase, cytoplasmic domain N"/>
    <property type="match status" value="1"/>
</dbReference>
<dbReference type="Gene3D" id="3.40.50.1000">
    <property type="entry name" value="HAD superfamily/HAD-like"/>
    <property type="match status" value="1"/>
</dbReference>
<protein>
    <recommendedName>
        <fullName evidence="9">HMA domain-containing protein</fullName>
    </recommendedName>
</protein>
<organism evidence="10 11">
    <name type="scientific">Eucalyptus globulus</name>
    <name type="common">Tasmanian blue gum</name>
    <dbReference type="NCBI Taxonomy" id="34317"/>
    <lineage>
        <taxon>Eukaryota</taxon>
        <taxon>Viridiplantae</taxon>
        <taxon>Streptophyta</taxon>
        <taxon>Embryophyta</taxon>
        <taxon>Tracheophyta</taxon>
        <taxon>Spermatophyta</taxon>
        <taxon>Magnoliopsida</taxon>
        <taxon>eudicotyledons</taxon>
        <taxon>Gunneridae</taxon>
        <taxon>Pentapetalae</taxon>
        <taxon>rosids</taxon>
        <taxon>malvids</taxon>
        <taxon>Myrtales</taxon>
        <taxon>Myrtaceae</taxon>
        <taxon>Myrtoideae</taxon>
        <taxon>Eucalypteae</taxon>
        <taxon>Eucalyptus</taxon>
    </lineage>
</organism>
<dbReference type="Gene3D" id="3.30.70.100">
    <property type="match status" value="1"/>
</dbReference>
<dbReference type="PANTHER" id="PTHR48085:SF3">
    <property type="entry name" value="INACTIVE CADMIUM_ZINC-TRANSPORTING ATPASE HMA3"/>
    <property type="match status" value="1"/>
</dbReference>
<evidence type="ECO:0000256" key="3">
    <source>
        <dbReference type="ARBA" id="ARBA00022692"/>
    </source>
</evidence>
<dbReference type="InterPro" id="IPR008250">
    <property type="entry name" value="ATPase_P-typ_transduc_dom_A_sf"/>
</dbReference>
<evidence type="ECO:0000256" key="1">
    <source>
        <dbReference type="ARBA" id="ARBA00004141"/>
    </source>
</evidence>
<dbReference type="PRINTS" id="PR00119">
    <property type="entry name" value="CATATPASE"/>
</dbReference>
<dbReference type="SUPFAM" id="SSF56784">
    <property type="entry name" value="HAD-like"/>
    <property type="match status" value="1"/>
</dbReference>
<dbReference type="InterPro" id="IPR036412">
    <property type="entry name" value="HAD-like_sf"/>
</dbReference>
<evidence type="ECO:0000256" key="2">
    <source>
        <dbReference type="ARBA" id="ARBA00006024"/>
    </source>
</evidence>
<keyword evidence="4 8" id="KW-0479">Metal-binding</keyword>
<evidence type="ECO:0000313" key="10">
    <source>
        <dbReference type="EMBL" id="KAL3745885.1"/>
    </source>
</evidence>
<dbReference type="SUPFAM" id="SSF81653">
    <property type="entry name" value="Calcium ATPase, transduction domain A"/>
    <property type="match status" value="1"/>
</dbReference>
<evidence type="ECO:0000256" key="8">
    <source>
        <dbReference type="RuleBase" id="RU362081"/>
    </source>
</evidence>
<dbReference type="Gene3D" id="2.70.150.10">
    <property type="entry name" value="Calcium-transporting ATPase, cytoplasmic transduction domain A"/>
    <property type="match status" value="1"/>
</dbReference>
<dbReference type="SFLD" id="SFLDG00002">
    <property type="entry name" value="C1.7:_P-type_atpase_like"/>
    <property type="match status" value="1"/>
</dbReference>
<dbReference type="AlphaFoldDB" id="A0ABD3L1U7"/>
<dbReference type="NCBIfam" id="TIGR01525">
    <property type="entry name" value="ATPase-IB_hvy"/>
    <property type="match status" value="1"/>
</dbReference>
<dbReference type="InterPro" id="IPR006121">
    <property type="entry name" value="HMA_dom"/>
</dbReference>
<dbReference type="InterPro" id="IPR036163">
    <property type="entry name" value="HMA_dom_sf"/>
</dbReference>
<dbReference type="PROSITE" id="PS50846">
    <property type="entry name" value="HMA_2"/>
    <property type="match status" value="1"/>
</dbReference>
<feature type="transmembrane region" description="Helical" evidence="8">
    <location>
        <begin position="187"/>
        <end position="204"/>
    </location>
</feature>
<accession>A0ABD3L1U7</accession>
<dbReference type="CDD" id="cd02079">
    <property type="entry name" value="P-type_ATPase_HM"/>
    <property type="match status" value="1"/>
</dbReference>
<dbReference type="Pfam" id="PF00702">
    <property type="entry name" value="Hydrolase"/>
    <property type="match status" value="1"/>
</dbReference>
<dbReference type="SUPFAM" id="SSF81665">
    <property type="entry name" value="Calcium ATPase, transmembrane domain M"/>
    <property type="match status" value="1"/>
</dbReference>
<dbReference type="SFLD" id="SFLDF00027">
    <property type="entry name" value="p-type_atpase"/>
    <property type="match status" value="1"/>
</dbReference>
<feature type="transmembrane region" description="Helical" evidence="8">
    <location>
        <begin position="362"/>
        <end position="390"/>
    </location>
</feature>
<dbReference type="InterPro" id="IPR023298">
    <property type="entry name" value="ATPase_P-typ_TM_dom_sf"/>
</dbReference>
<dbReference type="FunFam" id="3.40.1110.10:FF:000043">
    <property type="entry name" value="Putative cadmium/zinc-transporting ATPase 3"/>
    <property type="match status" value="1"/>
</dbReference>
<keyword evidence="8" id="KW-0067">ATP-binding</keyword>
<dbReference type="NCBIfam" id="TIGR01494">
    <property type="entry name" value="ATPase_P-type"/>
    <property type="match status" value="1"/>
</dbReference>
<keyword evidence="3 8" id="KW-0812">Transmembrane</keyword>
<keyword evidence="11" id="KW-1185">Reference proteome</keyword>
<keyword evidence="5" id="KW-1278">Translocase</keyword>
<proteinExistence type="inferred from homology"/>
<evidence type="ECO:0000256" key="5">
    <source>
        <dbReference type="ARBA" id="ARBA00022967"/>
    </source>
</evidence>
<dbReference type="FunFam" id="2.70.150.10:FF:000002">
    <property type="entry name" value="Copper-transporting ATPase 1, putative"/>
    <property type="match status" value="1"/>
</dbReference>
<feature type="domain" description="HMA" evidence="9">
    <location>
        <begin position="34"/>
        <end position="100"/>
    </location>
</feature>
<keyword evidence="6 8" id="KW-1133">Transmembrane helix</keyword>
<name>A0ABD3L1U7_EUCGL</name>
<dbReference type="FunFam" id="3.30.70.100:FF:000022">
    <property type="entry name" value="Putative cadmium/zinc-transporting ATPase 3"/>
    <property type="match status" value="1"/>
</dbReference>
<evidence type="ECO:0000256" key="7">
    <source>
        <dbReference type="ARBA" id="ARBA00023136"/>
    </source>
</evidence>
<dbReference type="PROSITE" id="PS00154">
    <property type="entry name" value="ATPASE_E1_E2"/>
    <property type="match status" value="1"/>
</dbReference>
<dbReference type="PANTHER" id="PTHR48085">
    <property type="entry name" value="CADMIUM/ZINC-TRANSPORTING ATPASE HMA2-RELATED"/>
    <property type="match status" value="1"/>
</dbReference>
<feature type="transmembrane region" description="Helical" evidence="8">
    <location>
        <begin position="335"/>
        <end position="356"/>
    </location>
</feature>
<dbReference type="GO" id="GO:0016020">
    <property type="term" value="C:membrane"/>
    <property type="evidence" value="ECO:0007669"/>
    <property type="project" value="UniProtKB-SubCell"/>
</dbReference>
<dbReference type="InterPro" id="IPR023214">
    <property type="entry name" value="HAD_sf"/>
</dbReference>
<dbReference type="NCBIfam" id="TIGR01512">
    <property type="entry name" value="ATPase-IB2_Cd"/>
    <property type="match status" value="1"/>
</dbReference>
<comment type="caution">
    <text evidence="10">The sequence shown here is derived from an EMBL/GenBank/DDBJ whole genome shotgun (WGS) entry which is preliminary data.</text>
</comment>
<dbReference type="PROSITE" id="PS01229">
    <property type="entry name" value="COF_2"/>
    <property type="match status" value="1"/>
</dbReference>
<evidence type="ECO:0000256" key="4">
    <source>
        <dbReference type="ARBA" id="ARBA00022723"/>
    </source>
</evidence>
<dbReference type="CDD" id="cd00371">
    <property type="entry name" value="HMA"/>
    <property type="match status" value="1"/>
</dbReference>
<keyword evidence="7 8" id="KW-0472">Membrane</keyword>
<dbReference type="GO" id="GO:0046872">
    <property type="term" value="F:metal ion binding"/>
    <property type="evidence" value="ECO:0007669"/>
    <property type="project" value="UniProtKB-KW"/>
</dbReference>
<feature type="transmembrane region" description="Helical" evidence="8">
    <location>
        <begin position="668"/>
        <end position="687"/>
    </location>
</feature>
<feature type="transmembrane region" description="Helical" evidence="8">
    <location>
        <begin position="139"/>
        <end position="158"/>
    </location>
</feature>
<evidence type="ECO:0000313" key="11">
    <source>
        <dbReference type="Proteomes" id="UP001634007"/>
    </source>
</evidence>
<gene>
    <name evidence="10" type="ORF">ACJRO7_014909</name>
</gene>
<dbReference type="InterPro" id="IPR051014">
    <property type="entry name" value="Cation_Transport_ATPase_IB"/>
</dbReference>
<dbReference type="InterPro" id="IPR023299">
    <property type="entry name" value="ATPase_P-typ_cyto_dom_N"/>
</dbReference>
<dbReference type="InterPro" id="IPR001757">
    <property type="entry name" value="P_typ_ATPase"/>
</dbReference>
<dbReference type="GO" id="GO:0005524">
    <property type="term" value="F:ATP binding"/>
    <property type="evidence" value="ECO:0007669"/>
    <property type="project" value="UniProtKB-UniRule"/>
</dbReference>
<sequence>MYTQPSAPTFFPHLSCRERSREREREREMPSSTEKTYLEVLGLCCASEVPLVEKILRAFDGVNDISVIIPTKTVIVLHDPLIVSQSKLVEALNRVSLEASIRHRGKIDSATKWPSPALIVCGLLFGLSFLKYVYHPLKWLALAAVVVGLPPIGLRSLASIKNLTLNINVLVLISVIGTLALQDYWEAASIVFLFSIAQWLELMASHKAMATMSSLASMTPEKAVIAETGESVDVNEVRMNTVLSVKAGEAIPIDGIVVDGKCDVDEKMLTGESYPVAKDIGSTVWAGSINLNGYISMRTTALAKECVVARMAKLVEDAHKKKSHTQGLIDNCAKYYIPGVALVSACIAVVPAALKLQNEDHWFHLAIVVLVGSCPCALILSTPITFFCALSRAAKDGLLFKGGEYLEILAKVKTVAFDKTGTVTRGEFVVTNFQSICKDIDLNTLLYWVSSIESKSSHPMSAAIIDYAHSLSIEAKPEDVEDFQNFPGEGIYGRINSKGIFIGNRRIGLRAGYETESSIETDTNGFIYTGQRLVGKFSLSDACRTGSMEAIDDIKSLGIKTAMLTGDSQAAARSAQSQLDYALDLVYAELLPENKARIIEDFKKGGPTAMIGDGVNDAPALATADVGISMGISGSALAMETGHVILMSNNIGKIPEAIKLARRTFRKLVENVFISISLKGVILGLAFAGYPLVWAAVLTDVGTCLIVILNSMQLLNVTSNQEKKFSRSKYGTFLPNSCKKNEVGCAVQRRNTNNKQCSSCCSITANQDSTLSLNALSDVNSETKFSLWKGDCLINLEGFTCKPTTQPAGNLSSFGEIDSITDQPKNFHSSSDNCPSVCFVKSVGKCQSSCCLPVKYIERRSQCSSHCCPSSPDIHEDERKLNLGSDASWLFSNAPDAGDAESMAQRVPSNFDEEEIIKHCKQVRTKCCVEAEAIEITPGKMSASGCCKQSGKKCSCRLEQHDGGSGSSTSGIVIE</sequence>
<dbReference type="EMBL" id="JBJKBG010000003">
    <property type="protein sequence ID" value="KAL3745885.1"/>
    <property type="molecule type" value="Genomic_DNA"/>
</dbReference>
<comment type="similarity">
    <text evidence="2 8">Belongs to the cation transport ATPase (P-type) (TC 3.A.3) family. Type IB subfamily.</text>
</comment>
<dbReference type="Proteomes" id="UP001634007">
    <property type="component" value="Unassembled WGS sequence"/>
</dbReference>